<dbReference type="AlphaFoldDB" id="A0AA39LXA1"/>
<evidence type="ECO:0000313" key="3">
    <source>
        <dbReference type="EMBL" id="KAK0412700.1"/>
    </source>
</evidence>
<keyword evidence="2" id="KW-1133">Transmembrane helix</keyword>
<dbReference type="EMBL" id="JAUCMV010000003">
    <property type="protein sequence ID" value="KAK0412700.1"/>
    <property type="molecule type" value="Genomic_DNA"/>
</dbReference>
<organism evidence="3 4">
    <name type="scientific">Steinernema hermaphroditum</name>
    <dbReference type="NCBI Taxonomy" id="289476"/>
    <lineage>
        <taxon>Eukaryota</taxon>
        <taxon>Metazoa</taxon>
        <taxon>Ecdysozoa</taxon>
        <taxon>Nematoda</taxon>
        <taxon>Chromadorea</taxon>
        <taxon>Rhabditida</taxon>
        <taxon>Tylenchina</taxon>
        <taxon>Panagrolaimomorpha</taxon>
        <taxon>Strongyloidoidea</taxon>
        <taxon>Steinernematidae</taxon>
        <taxon>Steinernema</taxon>
    </lineage>
</organism>
<name>A0AA39LXA1_9BILA</name>
<protein>
    <submittedName>
        <fullName evidence="3">Uncharacterized protein</fullName>
    </submittedName>
</protein>
<keyword evidence="2" id="KW-0812">Transmembrane</keyword>
<feature type="transmembrane region" description="Helical" evidence="2">
    <location>
        <begin position="21"/>
        <end position="37"/>
    </location>
</feature>
<evidence type="ECO:0000256" key="2">
    <source>
        <dbReference type="SAM" id="Phobius"/>
    </source>
</evidence>
<keyword evidence="4" id="KW-1185">Reference proteome</keyword>
<feature type="region of interest" description="Disordered" evidence="1">
    <location>
        <begin position="45"/>
        <end position="68"/>
    </location>
</feature>
<proteinExistence type="predicted"/>
<gene>
    <name evidence="3" type="ORF">QR680_006360</name>
</gene>
<reference evidence="3" key="1">
    <citation type="submission" date="2023-06" db="EMBL/GenBank/DDBJ databases">
        <title>Genomic analysis of the entomopathogenic nematode Steinernema hermaphroditum.</title>
        <authorList>
            <person name="Schwarz E.M."/>
            <person name="Heppert J.K."/>
            <person name="Baniya A."/>
            <person name="Schwartz H.T."/>
            <person name="Tan C.-H."/>
            <person name="Antoshechkin I."/>
            <person name="Sternberg P.W."/>
            <person name="Goodrich-Blair H."/>
            <person name="Dillman A.R."/>
        </authorList>
    </citation>
    <scope>NUCLEOTIDE SEQUENCE</scope>
    <source>
        <strain evidence="3">PS9179</strain>
        <tissue evidence="3">Whole animal</tissue>
    </source>
</reference>
<evidence type="ECO:0000313" key="4">
    <source>
        <dbReference type="Proteomes" id="UP001175271"/>
    </source>
</evidence>
<keyword evidence="2" id="KW-0472">Membrane</keyword>
<evidence type="ECO:0000256" key="1">
    <source>
        <dbReference type="SAM" id="MobiDB-lite"/>
    </source>
</evidence>
<comment type="caution">
    <text evidence="3">The sequence shown here is derived from an EMBL/GenBank/DDBJ whole genome shotgun (WGS) entry which is preliminary data.</text>
</comment>
<dbReference type="Proteomes" id="UP001175271">
    <property type="component" value="Unassembled WGS sequence"/>
</dbReference>
<accession>A0AA39LXA1</accession>
<sequence>MNLREGKCQRRRQDFGAKEHIAITVAAFVLLRVLFRYCRLLSAARSSSRTINRASAASPKPSPLGTVV</sequence>